<dbReference type="InterPro" id="IPR039702">
    <property type="entry name" value="FPS1-like"/>
</dbReference>
<dbReference type="EC" id="2.5.1.-" evidence="5"/>
<gene>
    <name evidence="5" type="ORF">B2A_01774</name>
</gene>
<reference evidence="5" key="1">
    <citation type="submission" date="2013-08" db="EMBL/GenBank/DDBJ databases">
        <authorList>
            <person name="Mendez C."/>
            <person name="Richter M."/>
            <person name="Ferrer M."/>
            <person name="Sanchez J."/>
        </authorList>
    </citation>
    <scope>NUCLEOTIDE SEQUENCE</scope>
</reference>
<evidence type="ECO:0000256" key="1">
    <source>
        <dbReference type="ARBA" id="ARBA00001946"/>
    </source>
</evidence>
<dbReference type="GO" id="GO:0004161">
    <property type="term" value="F:dimethylallyltranstransferase activity"/>
    <property type="evidence" value="ECO:0007669"/>
    <property type="project" value="TreeGrafter"/>
</dbReference>
<reference evidence="5" key="2">
    <citation type="journal article" date="2014" name="ISME J.">
        <title>Microbial stratification in low pH oxic and suboxic macroscopic growths along an acid mine drainage.</title>
        <authorList>
            <person name="Mendez-Garcia C."/>
            <person name="Mesa V."/>
            <person name="Sprenger R.R."/>
            <person name="Richter M."/>
            <person name="Diez M.S."/>
            <person name="Solano J."/>
            <person name="Bargiela R."/>
            <person name="Golyshina O.V."/>
            <person name="Manteca A."/>
            <person name="Ramos J.L."/>
            <person name="Gallego J.R."/>
            <person name="Llorente I."/>
            <person name="Martins Dos Santos V.A."/>
            <person name="Jensen O.N."/>
            <person name="Pelaez A.I."/>
            <person name="Sanchez J."/>
            <person name="Ferrer M."/>
        </authorList>
    </citation>
    <scope>NUCLEOTIDE SEQUENCE</scope>
</reference>
<dbReference type="GO" id="GO:0046872">
    <property type="term" value="F:metal ion binding"/>
    <property type="evidence" value="ECO:0007669"/>
    <property type="project" value="UniProtKB-KW"/>
</dbReference>
<dbReference type="GO" id="GO:0005737">
    <property type="term" value="C:cytoplasm"/>
    <property type="evidence" value="ECO:0007669"/>
    <property type="project" value="TreeGrafter"/>
</dbReference>
<dbReference type="Pfam" id="PF00348">
    <property type="entry name" value="polyprenyl_synt"/>
    <property type="match status" value="1"/>
</dbReference>
<comment type="cofactor">
    <cofactor evidence="1">
        <name>Mg(2+)</name>
        <dbReference type="ChEBI" id="CHEBI:18420"/>
    </cofactor>
</comment>
<name>T1AWD8_9ZZZZ</name>
<evidence type="ECO:0000256" key="2">
    <source>
        <dbReference type="ARBA" id="ARBA00022679"/>
    </source>
</evidence>
<dbReference type="PANTHER" id="PTHR11525">
    <property type="entry name" value="FARNESYL-PYROPHOSPHATE SYNTHETASE"/>
    <property type="match status" value="1"/>
</dbReference>
<evidence type="ECO:0000313" key="5">
    <source>
        <dbReference type="EMBL" id="EQD64946.1"/>
    </source>
</evidence>
<dbReference type="SUPFAM" id="SSF48576">
    <property type="entry name" value="Terpenoid synthases"/>
    <property type="match status" value="1"/>
</dbReference>
<dbReference type="GO" id="GO:0045337">
    <property type="term" value="P:farnesyl diphosphate biosynthetic process"/>
    <property type="evidence" value="ECO:0007669"/>
    <property type="project" value="TreeGrafter"/>
</dbReference>
<comment type="caution">
    <text evidence="5">The sequence shown here is derived from an EMBL/GenBank/DDBJ whole genome shotgun (WGS) entry which is preliminary data.</text>
</comment>
<proteinExistence type="predicted"/>
<dbReference type="EMBL" id="AUZZ01001274">
    <property type="protein sequence ID" value="EQD64946.1"/>
    <property type="molecule type" value="Genomic_DNA"/>
</dbReference>
<dbReference type="InterPro" id="IPR008949">
    <property type="entry name" value="Isoprenoid_synthase_dom_sf"/>
</dbReference>
<evidence type="ECO:0000256" key="3">
    <source>
        <dbReference type="ARBA" id="ARBA00022723"/>
    </source>
</evidence>
<accession>T1AWD8</accession>
<keyword evidence="2 5" id="KW-0808">Transferase</keyword>
<dbReference type="SFLD" id="SFLDS00005">
    <property type="entry name" value="Isoprenoid_Synthase_Type_I"/>
    <property type="match status" value="1"/>
</dbReference>
<dbReference type="GO" id="GO:0004337">
    <property type="term" value="F:(2E,6E)-farnesyl diphosphate synthase activity"/>
    <property type="evidence" value="ECO:0007669"/>
    <property type="project" value="TreeGrafter"/>
</dbReference>
<dbReference type="InterPro" id="IPR000092">
    <property type="entry name" value="Polyprenyl_synt"/>
</dbReference>
<evidence type="ECO:0000256" key="4">
    <source>
        <dbReference type="ARBA" id="ARBA00022842"/>
    </source>
</evidence>
<dbReference type="Gene3D" id="1.10.600.10">
    <property type="entry name" value="Farnesyl Diphosphate Synthase"/>
    <property type="match status" value="1"/>
</dbReference>
<organism evidence="5">
    <name type="scientific">mine drainage metagenome</name>
    <dbReference type="NCBI Taxonomy" id="410659"/>
    <lineage>
        <taxon>unclassified sequences</taxon>
        <taxon>metagenomes</taxon>
        <taxon>ecological metagenomes</taxon>
    </lineage>
</organism>
<keyword evidence="4" id="KW-0460">Magnesium</keyword>
<protein>
    <submittedName>
        <fullName evidence="5">Polyprenyl synthetase</fullName>
        <ecNumber evidence="5">2.5.1.-</ecNumber>
    </submittedName>
</protein>
<sequence>MVEDRSIENVNSFKEFIALYKDDIYSKLISYFPTTGPEEFNKMARVYTERKGQYRRPSYVLLWNRLYGGKDEDAILPAAAQQASEDYYLMHDDWMDGNTVRRNGPAAHVLFGDRYAITAGDMVQAITWRIADDAKSKLGERGRAYFSKFYDMMIVTHQGQYLDVRLTQEVKDITKFTKEDYFKSIHAKSAYYSVYGPMQCGAIVAGANEDIISSIKDYGIPAGNAFQIKDDILDCMSDEKTLGKSIGNDVRDGVKTIILWHAVQDASASQLEKLKSIYMKDRNSKTEDEVSWVLNLFNELKSPQLAQKDAEALVDQATEKFKRLSQALPDSKLKSIAMESIGYAAKRNV</sequence>
<dbReference type="CDD" id="cd00685">
    <property type="entry name" value="Trans_IPPS_HT"/>
    <property type="match status" value="1"/>
</dbReference>
<dbReference type="PANTHER" id="PTHR11525:SF0">
    <property type="entry name" value="FARNESYL PYROPHOSPHATE SYNTHASE"/>
    <property type="match status" value="1"/>
</dbReference>
<keyword evidence="3" id="KW-0479">Metal-binding</keyword>
<dbReference type="AlphaFoldDB" id="T1AWD8"/>